<dbReference type="InterPro" id="IPR057929">
    <property type="entry name" value="RamC_N"/>
</dbReference>
<evidence type="ECO:0000256" key="4">
    <source>
        <dbReference type="ARBA" id="ARBA00022741"/>
    </source>
</evidence>
<dbReference type="Gene3D" id="1.50.10.10">
    <property type="match status" value="2"/>
</dbReference>
<keyword evidence="9" id="KW-1185">Reference proteome</keyword>
<dbReference type="InterPro" id="IPR000719">
    <property type="entry name" value="Prot_kinase_dom"/>
</dbReference>
<dbReference type="SUPFAM" id="SSF158745">
    <property type="entry name" value="LanC-like"/>
    <property type="match status" value="1"/>
</dbReference>
<keyword evidence="2" id="KW-0723">Serine/threonine-protein kinase</keyword>
<dbReference type="SMART" id="SM00220">
    <property type="entry name" value="S_TKc"/>
    <property type="match status" value="1"/>
</dbReference>
<dbReference type="Gene3D" id="1.10.510.10">
    <property type="entry name" value="Transferase(Phosphotransferase) domain 1"/>
    <property type="match status" value="1"/>
</dbReference>
<dbReference type="SMART" id="SM01260">
    <property type="entry name" value="LANC_like"/>
    <property type="match status" value="1"/>
</dbReference>
<name>A0ABV9DBK4_9MICO</name>
<keyword evidence="3" id="KW-0808">Transferase</keyword>
<dbReference type="InterPro" id="IPR058053">
    <property type="entry name" value="RamC_C"/>
</dbReference>
<dbReference type="NCBIfam" id="NF038151">
    <property type="entry name" value="lanthi_synth_III"/>
    <property type="match status" value="1"/>
</dbReference>
<proteinExistence type="predicted"/>
<protein>
    <recommendedName>
        <fullName evidence="1">non-specific serine/threonine protein kinase</fullName>
        <ecNumber evidence="1">2.7.11.1</ecNumber>
    </recommendedName>
</protein>
<dbReference type="PROSITE" id="PS50011">
    <property type="entry name" value="PROTEIN_KINASE_DOM"/>
    <property type="match status" value="1"/>
</dbReference>
<evidence type="ECO:0000313" key="8">
    <source>
        <dbReference type="EMBL" id="MFC4556165.1"/>
    </source>
</evidence>
<dbReference type="SUPFAM" id="SSF56112">
    <property type="entry name" value="Protein kinase-like (PK-like)"/>
    <property type="match status" value="1"/>
</dbReference>
<dbReference type="EMBL" id="JBHSGF010000009">
    <property type="protein sequence ID" value="MFC4556165.1"/>
    <property type="molecule type" value="Genomic_DNA"/>
</dbReference>
<evidence type="ECO:0000256" key="6">
    <source>
        <dbReference type="ARBA" id="ARBA00022840"/>
    </source>
</evidence>
<dbReference type="Pfam" id="PF00069">
    <property type="entry name" value="Pkinase"/>
    <property type="match status" value="1"/>
</dbReference>
<feature type="domain" description="Protein kinase" evidence="7">
    <location>
        <begin position="224"/>
        <end position="507"/>
    </location>
</feature>
<evidence type="ECO:0000256" key="5">
    <source>
        <dbReference type="ARBA" id="ARBA00022777"/>
    </source>
</evidence>
<dbReference type="InterPro" id="IPR007822">
    <property type="entry name" value="LANC-like"/>
</dbReference>
<dbReference type="EC" id="2.7.11.1" evidence="1"/>
<evidence type="ECO:0000256" key="1">
    <source>
        <dbReference type="ARBA" id="ARBA00012513"/>
    </source>
</evidence>
<dbReference type="InterPro" id="IPR011009">
    <property type="entry name" value="Kinase-like_dom_sf"/>
</dbReference>
<evidence type="ECO:0000259" key="7">
    <source>
        <dbReference type="PROSITE" id="PS50011"/>
    </source>
</evidence>
<keyword evidence="5" id="KW-0418">Kinase</keyword>
<evidence type="ECO:0000256" key="3">
    <source>
        <dbReference type="ARBA" id="ARBA00022679"/>
    </source>
</evidence>
<evidence type="ECO:0000313" key="9">
    <source>
        <dbReference type="Proteomes" id="UP001595955"/>
    </source>
</evidence>
<dbReference type="PANTHER" id="PTHR43289">
    <property type="entry name" value="MITOGEN-ACTIVATED PROTEIN KINASE KINASE KINASE 20-RELATED"/>
    <property type="match status" value="1"/>
</dbReference>
<organism evidence="8 9">
    <name type="scientific">Georgenia faecalis</name>
    <dbReference type="NCBI Taxonomy" id="2483799"/>
    <lineage>
        <taxon>Bacteria</taxon>
        <taxon>Bacillati</taxon>
        <taxon>Actinomycetota</taxon>
        <taxon>Actinomycetes</taxon>
        <taxon>Micrococcales</taxon>
        <taxon>Bogoriellaceae</taxon>
        <taxon>Georgenia</taxon>
    </lineage>
</organism>
<dbReference type="InterPro" id="IPR012341">
    <property type="entry name" value="6hp_glycosidase-like_sf"/>
</dbReference>
<reference evidence="9" key="1">
    <citation type="journal article" date="2019" name="Int. J. Syst. Evol. Microbiol.">
        <title>The Global Catalogue of Microorganisms (GCM) 10K type strain sequencing project: providing services to taxonomists for standard genome sequencing and annotation.</title>
        <authorList>
            <consortium name="The Broad Institute Genomics Platform"/>
            <consortium name="The Broad Institute Genome Sequencing Center for Infectious Disease"/>
            <person name="Wu L."/>
            <person name="Ma J."/>
        </authorList>
    </citation>
    <scope>NUCLEOTIDE SEQUENCE [LARGE SCALE GENOMIC DNA]</scope>
    <source>
        <strain evidence="9">JCM 3369</strain>
    </source>
</reference>
<keyword evidence="6" id="KW-0067">ATP-binding</keyword>
<accession>A0ABV9DBK4</accession>
<gene>
    <name evidence="8" type="primary">lanKC</name>
    <name evidence="8" type="ORF">ACFO3F_12975</name>
</gene>
<dbReference type="InterPro" id="IPR053524">
    <property type="entry name" value="Aerial_hyphae_peptide-synth"/>
</dbReference>
<dbReference type="CDD" id="cd04791">
    <property type="entry name" value="LanC_SerThrkinase"/>
    <property type="match status" value="1"/>
</dbReference>
<sequence>MADVDMRYQFFCPAGTPYYDVVRADDDTLFATDLPAEWSTTVNDEWTVRTLHTEELPEQGWKVHVSATPDNAERVLAAVARYCADRRIAFKHLRGPRALFFRNSKYGDRGASGKFITVFPRDVGELRAVLLELGEILDGEPGPYVLSDLRWRQGPLYVRYGGFTYLAGPGPNGTTVPCLRRPDGTLEPDVRKPGFHVPEWVELPELLEEALAARNAGTLEDFPFRPEAALHFSNGGGVYRAVDRRDGARVLLKEARPMAGLDESGADAVTRLERERWAMETLAGVAGIPRLIDYRRGHEHYFLAREFVDGVTLSQAMHERNPLLTAGGLTQAGYTSWVLGVLDQVEEALQAMHARGVVFGDLHPNNIMITEDDLVYFIDLETAGSDTTGFEQRIGAPGFRAPAGVRGTDVDRYALGCTRLAVFLPATVVLPWQEGKREDLLEQVREVAAVPQPFLDKARAELALGAGTCAHPGPGVRLRELGPDERRRRLVAGVLAAATPERTDRLFPGDIGQFTAESGGVTFAHGAAGVLWGLHQLGVGVDPAHVDWLLAAVDRTRGLGPGLARGLAGVVYALDGMGRHDDAAEVVEHLLRIPTDALGPGLADGVGGLGLVLLEHHQRGGDPGLLDRAVDLADTLDAAAVPATNGREPTGWWDGWSGTALLRLRLHEATGEERHLVAARDAVRRDLGALGWGGESGQWRRHPSLARGAGGIALVLGQMRAVMAEEWVGRTERELVRACADAYLPQAGWLHGRAGVLTVLGQAGRREDDAAVQRHLRALDVCAVGDDDHVSVLGQELLRLSTDLATGSVGVALGLESIARAEAVGVPFVGGCAVRPAGVLAQA</sequence>
<dbReference type="PANTHER" id="PTHR43289:SF6">
    <property type="entry name" value="SERINE_THREONINE-PROTEIN KINASE NEKL-3"/>
    <property type="match status" value="1"/>
</dbReference>
<keyword evidence="4" id="KW-0547">Nucleotide-binding</keyword>
<comment type="caution">
    <text evidence="8">The sequence shown here is derived from an EMBL/GenBank/DDBJ whole genome shotgun (WGS) entry which is preliminary data.</text>
</comment>
<dbReference type="Pfam" id="PF25816">
    <property type="entry name" value="RamC_N"/>
    <property type="match status" value="1"/>
</dbReference>
<dbReference type="RefSeq" id="WP_222928712.1">
    <property type="nucleotide sequence ID" value="NZ_CP033325.1"/>
</dbReference>
<evidence type="ECO:0000256" key="2">
    <source>
        <dbReference type="ARBA" id="ARBA00022527"/>
    </source>
</evidence>
<dbReference type="Proteomes" id="UP001595955">
    <property type="component" value="Unassembled WGS sequence"/>
</dbReference>